<protein>
    <submittedName>
        <fullName evidence="1">Uncharacterized protein</fullName>
    </submittedName>
</protein>
<dbReference type="EMBL" id="LYBW01000030">
    <property type="protein sequence ID" value="ODR93194.1"/>
    <property type="molecule type" value="Genomic_DNA"/>
</dbReference>
<name>A0A1E3VI26_9HYPH</name>
<dbReference type="AlphaFoldDB" id="A0A1E3VI26"/>
<sequence length="95" mass="10575">MIFSRIDSPECGPRFMSSGIAQEPTVRMAERVIFEKRIGKIHFSNRLHLGGGCMPRALSQRELLSTRCSGLNASLLVNGIDPDGMRLLVETDRTE</sequence>
<comment type="caution">
    <text evidence="1">The sequence shown here is derived from an EMBL/GenBank/DDBJ whole genome shotgun (WGS) entry which is preliminary data.</text>
</comment>
<reference evidence="2" key="1">
    <citation type="submission" date="2016-05" db="EMBL/GenBank/DDBJ databases">
        <authorList>
            <person name="Li Y."/>
        </authorList>
    </citation>
    <scope>NUCLEOTIDE SEQUENCE [LARGE SCALE GENOMIC DNA]</scope>
    <source>
        <strain evidence="2">YIC4027</strain>
    </source>
</reference>
<dbReference type="Proteomes" id="UP000094342">
    <property type="component" value="Unassembled WGS sequence"/>
</dbReference>
<accession>A0A1E3VI26</accession>
<gene>
    <name evidence="1" type="ORF">A8M32_01020</name>
</gene>
<evidence type="ECO:0000313" key="2">
    <source>
        <dbReference type="Proteomes" id="UP000094342"/>
    </source>
</evidence>
<dbReference type="STRING" id="1752398.A8M32_01020"/>
<proteinExistence type="predicted"/>
<keyword evidence="2" id="KW-1185">Reference proteome</keyword>
<organism evidence="1 2">
    <name type="scientific">Sinorhizobium alkalisoli</name>
    <dbReference type="NCBI Taxonomy" id="1752398"/>
    <lineage>
        <taxon>Bacteria</taxon>
        <taxon>Pseudomonadati</taxon>
        <taxon>Pseudomonadota</taxon>
        <taxon>Alphaproteobacteria</taxon>
        <taxon>Hyphomicrobiales</taxon>
        <taxon>Rhizobiaceae</taxon>
        <taxon>Sinorhizobium/Ensifer group</taxon>
        <taxon>Sinorhizobium</taxon>
    </lineage>
</organism>
<evidence type="ECO:0000313" key="1">
    <source>
        <dbReference type="EMBL" id="ODR93194.1"/>
    </source>
</evidence>